<name>N2AA47_9FIRM</name>
<evidence type="ECO:0000256" key="1">
    <source>
        <dbReference type="SAM" id="Coils"/>
    </source>
</evidence>
<dbReference type="Proteomes" id="UP000012589">
    <property type="component" value="Unassembled WGS sequence"/>
</dbReference>
<dbReference type="EMBL" id="AQFT01000136">
    <property type="protein sequence ID" value="EMZ21204.1"/>
    <property type="molecule type" value="Genomic_DNA"/>
</dbReference>
<feature type="coiled-coil region" evidence="1">
    <location>
        <begin position="78"/>
        <end position="105"/>
    </location>
</feature>
<evidence type="ECO:0000313" key="3">
    <source>
        <dbReference type="Proteomes" id="UP000012589"/>
    </source>
</evidence>
<dbReference type="AlphaFoldDB" id="N2AA47"/>
<sequence length="105" mass="12722">MKELYIEYKPCSKTIYKNGYPILPIFCTFKAHVVDGKCTHSELRITDDLKYIYLTYKLRPSFFRITNISSKPFITKDFNDKLRKYRQMARKIDEMKKEMKELLYS</sequence>
<comment type="caution">
    <text evidence="2">The sequence shown here is derived from an EMBL/GenBank/DDBJ whole genome shotgun (WGS) entry which is preliminary data.</text>
</comment>
<gene>
    <name evidence="2" type="ORF">C823_04777</name>
</gene>
<dbReference type="STRING" id="1235802.C823_04777"/>
<protein>
    <submittedName>
        <fullName evidence="2">Uncharacterized protein</fullName>
    </submittedName>
</protein>
<keyword evidence="1" id="KW-0175">Coiled coil</keyword>
<organism evidence="2 3">
    <name type="scientific">Eubacterium plexicaudatum ASF492</name>
    <dbReference type="NCBI Taxonomy" id="1235802"/>
    <lineage>
        <taxon>Bacteria</taxon>
        <taxon>Bacillati</taxon>
        <taxon>Bacillota</taxon>
        <taxon>Clostridia</taxon>
        <taxon>Eubacteriales</taxon>
        <taxon>Eubacteriaceae</taxon>
        <taxon>Eubacterium</taxon>
    </lineage>
</organism>
<keyword evidence="3" id="KW-1185">Reference proteome</keyword>
<dbReference type="PATRIC" id="fig|1235802.3.peg.5031"/>
<evidence type="ECO:0000313" key="2">
    <source>
        <dbReference type="EMBL" id="EMZ21204.1"/>
    </source>
</evidence>
<proteinExistence type="predicted"/>
<accession>N2AA47</accession>
<reference evidence="2 3" key="1">
    <citation type="journal article" date="2014" name="Genome Announc.">
        <title>Draft genome sequences of the altered schaedler flora, a defined bacterial community from gnotobiotic mice.</title>
        <authorList>
            <person name="Wannemuehler M.J."/>
            <person name="Overstreet A.M."/>
            <person name="Ward D.V."/>
            <person name="Phillips G.J."/>
        </authorList>
    </citation>
    <scope>NUCLEOTIDE SEQUENCE [LARGE SCALE GENOMIC DNA]</scope>
    <source>
        <strain evidence="2 3">ASF492</strain>
    </source>
</reference>
<dbReference type="HOGENOM" id="CLU_2232532_0_0_9"/>